<dbReference type="Gene3D" id="1.10.357.10">
    <property type="entry name" value="Tetracycline Repressor, domain 2"/>
    <property type="match status" value="1"/>
</dbReference>
<dbReference type="eggNOG" id="COG1309">
    <property type="taxonomic scope" value="Bacteria"/>
</dbReference>
<dbReference type="PANTHER" id="PTHR30055:SF237">
    <property type="entry name" value="TRANSCRIPTIONAL REPRESSOR MCE3R"/>
    <property type="match status" value="1"/>
</dbReference>
<dbReference type="HOGENOM" id="CLU_069356_22_0_11"/>
<keyword evidence="5" id="KW-1185">Reference proteome</keyword>
<dbReference type="PRINTS" id="PR00455">
    <property type="entry name" value="HTHTETR"/>
</dbReference>
<dbReference type="GO" id="GO:0000976">
    <property type="term" value="F:transcription cis-regulatory region binding"/>
    <property type="evidence" value="ECO:0007669"/>
    <property type="project" value="TreeGrafter"/>
</dbReference>
<dbReference type="EMBL" id="CP002857">
    <property type="protein sequence ID" value="AEI10033.1"/>
    <property type="molecule type" value="Genomic_DNA"/>
</dbReference>
<protein>
    <submittedName>
        <fullName evidence="4">TetR DNA-binding transcription regulator</fullName>
    </submittedName>
</protein>
<dbReference type="KEGG" id="crd:CRES_1681"/>
<accession>F8E0V4</accession>
<proteinExistence type="predicted"/>
<gene>
    <name evidence="4" type="primary">tetR</name>
    <name evidence="4" type="ordered locus">CRES_1681</name>
</gene>
<evidence type="ECO:0000313" key="4">
    <source>
        <dbReference type="EMBL" id="AEI10033.1"/>
    </source>
</evidence>
<dbReference type="InterPro" id="IPR041490">
    <property type="entry name" value="KstR2_TetR_C"/>
</dbReference>
<dbReference type="AlphaFoldDB" id="F8E0V4"/>
<dbReference type="Pfam" id="PF17932">
    <property type="entry name" value="TetR_C_24"/>
    <property type="match status" value="1"/>
</dbReference>
<dbReference type="PROSITE" id="PS50977">
    <property type="entry name" value="HTH_TETR_2"/>
    <property type="match status" value="1"/>
</dbReference>
<dbReference type="InterPro" id="IPR036271">
    <property type="entry name" value="Tet_transcr_reg_TetR-rel_C_sf"/>
</dbReference>
<dbReference type="SUPFAM" id="SSF48498">
    <property type="entry name" value="Tetracyclin repressor-like, C-terminal domain"/>
    <property type="match status" value="1"/>
</dbReference>
<dbReference type="GO" id="GO:0003700">
    <property type="term" value="F:DNA-binding transcription factor activity"/>
    <property type="evidence" value="ECO:0007669"/>
    <property type="project" value="TreeGrafter"/>
</dbReference>
<reference evidence="4 5" key="1">
    <citation type="journal article" date="2012" name="BMC Genomics">
        <title>Complete genome sequence, lifestyle, and multi-drug resistance of the human pathogen Corynebacterium resistens DSM 45100 isolated from blood samples of a leukemia patient.</title>
        <authorList>
            <person name="Schroder J."/>
            <person name="Maus I."/>
            <person name="Meyer K."/>
            <person name="Wordemann S."/>
            <person name="Blom J."/>
            <person name="Jaenicke S."/>
            <person name="Schneider J."/>
            <person name="Trost E."/>
            <person name="Tauch A."/>
        </authorList>
    </citation>
    <scope>NUCLEOTIDE SEQUENCE [LARGE SCALE GENOMIC DNA]</scope>
    <source>
        <strain evidence="5">DSM 45100 / JCM 12819 / CCUG 50093 / GTC 2026 / SICGH 158</strain>
    </source>
</reference>
<feature type="DNA-binding region" description="H-T-H motif" evidence="2">
    <location>
        <begin position="45"/>
        <end position="64"/>
    </location>
</feature>
<evidence type="ECO:0000256" key="2">
    <source>
        <dbReference type="PROSITE-ProRule" id="PRU00335"/>
    </source>
</evidence>
<dbReference type="PANTHER" id="PTHR30055">
    <property type="entry name" value="HTH-TYPE TRANSCRIPTIONAL REGULATOR RUTR"/>
    <property type="match status" value="1"/>
</dbReference>
<dbReference type="OrthoDB" id="9179041at2"/>
<evidence type="ECO:0000256" key="1">
    <source>
        <dbReference type="ARBA" id="ARBA00023125"/>
    </source>
</evidence>
<dbReference type="STRING" id="662755.CRES_1681"/>
<evidence type="ECO:0000313" key="5">
    <source>
        <dbReference type="Proteomes" id="UP000000492"/>
    </source>
</evidence>
<evidence type="ECO:0000259" key="3">
    <source>
        <dbReference type="PROSITE" id="PS50977"/>
    </source>
</evidence>
<dbReference type="InterPro" id="IPR009057">
    <property type="entry name" value="Homeodomain-like_sf"/>
</dbReference>
<dbReference type="Gene3D" id="1.10.10.60">
    <property type="entry name" value="Homeodomain-like"/>
    <property type="match status" value="1"/>
</dbReference>
<dbReference type="InterPro" id="IPR001647">
    <property type="entry name" value="HTH_TetR"/>
</dbReference>
<keyword evidence="1 2" id="KW-0238">DNA-binding</keyword>
<dbReference type="Pfam" id="PF00440">
    <property type="entry name" value="TetR_N"/>
    <property type="match status" value="1"/>
</dbReference>
<feature type="domain" description="HTH tetR-type" evidence="3">
    <location>
        <begin position="22"/>
        <end position="82"/>
    </location>
</feature>
<sequence length="204" mass="22784">MSCTFPPLPNVEDESPRVAAKKTRRVQMLRAAADIMSVKGYHDMRLEDLGEAVGVSGPAVYRHFSGKEEILNELLTGISEHLLKEAKKLLDGVDDPRDQLETLLDFHIDFALSQPELIRLHQRELFRLADEGREKVRAAQGHYLALWAKSLAAFDPSFKGEAGKITAQLVTGMINSSQNTTRWAGKSVLRRQVALAARALVRIR</sequence>
<dbReference type="Proteomes" id="UP000000492">
    <property type="component" value="Chromosome"/>
</dbReference>
<name>F8E0V4_CORRG</name>
<dbReference type="InterPro" id="IPR050109">
    <property type="entry name" value="HTH-type_TetR-like_transc_reg"/>
</dbReference>
<dbReference type="SUPFAM" id="SSF46689">
    <property type="entry name" value="Homeodomain-like"/>
    <property type="match status" value="1"/>
</dbReference>
<organism evidence="4 5">
    <name type="scientific">Corynebacterium resistens (strain DSM 45100 / JCM 12819 / GTC 2026 / SICGH 158)</name>
    <dbReference type="NCBI Taxonomy" id="662755"/>
    <lineage>
        <taxon>Bacteria</taxon>
        <taxon>Bacillati</taxon>
        <taxon>Actinomycetota</taxon>
        <taxon>Actinomycetes</taxon>
        <taxon>Mycobacteriales</taxon>
        <taxon>Corynebacteriaceae</taxon>
        <taxon>Corynebacterium</taxon>
    </lineage>
</organism>
<dbReference type="RefSeq" id="WP_013889021.1">
    <property type="nucleotide sequence ID" value="NC_015673.1"/>
</dbReference>